<dbReference type="EMBL" id="LXJU01000024">
    <property type="protein sequence ID" value="OGE49033.1"/>
    <property type="molecule type" value="Genomic_DNA"/>
</dbReference>
<organism evidence="2 3">
    <name type="scientific">Penicillium arizonense</name>
    <dbReference type="NCBI Taxonomy" id="1835702"/>
    <lineage>
        <taxon>Eukaryota</taxon>
        <taxon>Fungi</taxon>
        <taxon>Dikarya</taxon>
        <taxon>Ascomycota</taxon>
        <taxon>Pezizomycotina</taxon>
        <taxon>Eurotiomycetes</taxon>
        <taxon>Eurotiomycetidae</taxon>
        <taxon>Eurotiales</taxon>
        <taxon>Aspergillaceae</taxon>
        <taxon>Penicillium</taxon>
    </lineage>
</organism>
<protein>
    <submittedName>
        <fullName evidence="2">Uncharacterized protein</fullName>
    </submittedName>
</protein>
<dbReference type="AlphaFoldDB" id="A0A1F5L730"/>
<evidence type="ECO:0000313" key="2">
    <source>
        <dbReference type="EMBL" id="OGE49033.1"/>
    </source>
</evidence>
<evidence type="ECO:0000256" key="1">
    <source>
        <dbReference type="SAM" id="MobiDB-lite"/>
    </source>
</evidence>
<accession>A0A1F5L730</accession>
<reference evidence="2 3" key="1">
    <citation type="journal article" date="2016" name="Sci. Rep.">
        <title>Penicillium arizonense, a new, genome sequenced fungal species, reveals a high chemical diversity in secreted metabolites.</title>
        <authorList>
            <person name="Grijseels S."/>
            <person name="Nielsen J.C."/>
            <person name="Randelovic M."/>
            <person name="Nielsen J."/>
            <person name="Nielsen K.F."/>
            <person name="Workman M."/>
            <person name="Frisvad J.C."/>
        </authorList>
    </citation>
    <scope>NUCLEOTIDE SEQUENCE [LARGE SCALE GENOMIC DNA]</scope>
    <source>
        <strain evidence="2 3">CBS 141311</strain>
    </source>
</reference>
<dbReference type="Proteomes" id="UP000177622">
    <property type="component" value="Unassembled WGS sequence"/>
</dbReference>
<feature type="compositionally biased region" description="Basic and acidic residues" evidence="1">
    <location>
        <begin position="72"/>
        <end position="82"/>
    </location>
</feature>
<dbReference type="GeneID" id="34580391"/>
<gene>
    <name evidence="2" type="ORF">PENARI_c024G02984</name>
</gene>
<dbReference type="RefSeq" id="XP_022484487.1">
    <property type="nucleotide sequence ID" value="XM_022635657.1"/>
</dbReference>
<feature type="region of interest" description="Disordered" evidence="1">
    <location>
        <begin position="1"/>
        <end position="91"/>
    </location>
</feature>
<feature type="compositionally biased region" description="Polar residues" evidence="1">
    <location>
        <begin position="25"/>
        <end position="54"/>
    </location>
</feature>
<sequence length="216" mass="24371">MSSPDSDPDYCGSQNEEPDLDWDQSGPSTQQDDPTGPFSATYTEASHMECSSDSPIRADELEFGPFTSNDEQSPRRDDEVPKGRASGLAPYRRERQKDVLLKLDCPVRGWSLTERGAALHVSRFHANVAVLPWSDWDNPTPETSSLTIWAVVTTVPSKKGGKTCLCMLEQHTTRFHQTLSGRGLATEQTNLRRYMIILHRHQYDRRHQTTIRTAPN</sequence>
<evidence type="ECO:0000313" key="3">
    <source>
        <dbReference type="Proteomes" id="UP000177622"/>
    </source>
</evidence>
<proteinExistence type="predicted"/>
<name>A0A1F5L730_PENAI</name>
<comment type="caution">
    <text evidence="2">The sequence shown here is derived from an EMBL/GenBank/DDBJ whole genome shotgun (WGS) entry which is preliminary data.</text>
</comment>
<keyword evidence="3" id="KW-1185">Reference proteome</keyword>